<evidence type="ECO:0000313" key="1">
    <source>
        <dbReference type="EMBL" id="GFY65145.1"/>
    </source>
</evidence>
<sequence length="143" mass="16355">MKEAKGKNNKSPVVRLKATAKEFNFSKLRADQDNELANSGETVRTFDDETRLTSRELLQVIKNKEVKEFKNGISAQLKGRSTYVLGHFNPHKAKKIFSNAAQKEAEKYFVEIVNDKFYSLKTSQAPDVLSIRTCLKSRRDEVK</sequence>
<name>A0A8X6Y699_9ARAC</name>
<reference evidence="1" key="1">
    <citation type="submission" date="2020-08" db="EMBL/GenBank/DDBJ databases">
        <title>Multicomponent nature underlies the extraordinary mechanical properties of spider dragline silk.</title>
        <authorList>
            <person name="Kono N."/>
            <person name="Nakamura H."/>
            <person name="Mori M."/>
            <person name="Yoshida Y."/>
            <person name="Ohtoshi R."/>
            <person name="Malay A.D."/>
            <person name="Moran D.A.P."/>
            <person name="Tomita M."/>
            <person name="Numata K."/>
            <person name="Arakawa K."/>
        </authorList>
    </citation>
    <scope>NUCLEOTIDE SEQUENCE</scope>
</reference>
<dbReference type="Proteomes" id="UP000886998">
    <property type="component" value="Unassembled WGS sequence"/>
</dbReference>
<protein>
    <submittedName>
        <fullName evidence="1">Uncharacterized protein</fullName>
    </submittedName>
</protein>
<dbReference type="AlphaFoldDB" id="A0A8X6Y699"/>
<dbReference type="EMBL" id="BMAV01015538">
    <property type="protein sequence ID" value="GFY65145.1"/>
    <property type="molecule type" value="Genomic_DNA"/>
</dbReference>
<organism evidence="1 2">
    <name type="scientific">Trichonephila inaurata madagascariensis</name>
    <dbReference type="NCBI Taxonomy" id="2747483"/>
    <lineage>
        <taxon>Eukaryota</taxon>
        <taxon>Metazoa</taxon>
        <taxon>Ecdysozoa</taxon>
        <taxon>Arthropoda</taxon>
        <taxon>Chelicerata</taxon>
        <taxon>Arachnida</taxon>
        <taxon>Araneae</taxon>
        <taxon>Araneomorphae</taxon>
        <taxon>Entelegynae</taxon>
        <taxon>Araneoidea</taxon>
        <taxon>Nephilidae</taxon>
        <taxon>Trichonephila</taxon>
        <taxon>Trichonephila inaurata</taxon>
    </lineage>
</organism>
<proteinExistence type="predicted"/>
<dbReference type="OrthoDB" id="6427768at2759"/>
<accession>A0A8X6Y699</accession>
<keyword evidence="2" id="KW-1185">Reference proteome</keyword>
<evidence type="ECO:0000313" key="2">
    <source>
        <dbReference type="Proteomes" id="UP000886998"/>
    </source>
</evidence>
<comment type="caution">
    <text evidence="1">The sequence shown here is derived from an EMBL/GenBank/DDBJ whole genome shotgun (WGS) entry which is preliminary data.</text>
</comment>
<gene>
    <name evidence="1" type="primary">AVEN_275694_1</name>
    <name evidence="1" type="ORF">TNIN_36481</name>
</gene>